<keyword evidence="2" id="KW-0560">Oxidoreductase</keyword>
<dbReference type="GO" id="GO:0004497">
    <property type="term" value="F:monooxygenase activity"/>
    <property type="evidence" value="ECO:0007669"/>
    <property type="project" value="UniProtKB-KW"/>
</dbReference>
<accession>A0ABS9TJM3</accession>
<organism evidence="2 3">
    <name type="scientific">Pseudonocardia alaniniphila</name>
    <dbReference type="NCBI Taxonomy" id="75291"/>
    <lineage>
        <taxon>Bacteria</taxon>
        <taxon>Bacillati</taxon>
        <taxon>Actinomycetota</taxon>
        <taxon>Actinomycetes</taxon>
        <taxon>Pseudonocardiales</taxon>
        <taxon>Pseudonocardiaceae</taxon>
        <taxon>Pseudonocardia</taxon>
    </lineage>
</organism>
<sequence>MHNTNILISGASIAGPALAYWLRENGFTPTIVERAPAPRPGGQAVDLRGAGRTVVERMGLMDDVRAVTLDQRGIAYVDDKGRIKARLGADAFGGEGIVSEIEVLRGDLAEVLHRATLPGTEYLFDDTITGIDQDDDGVTITFEKAAPRRFGLVIGADGLHSTVRALAFGPESAMVRPIGGYTAWFTAPADIDLDGWYLMLNAPGGLVASARPGRLPHELKAGLSFRSHPISYDRRDIAQQRDIVARRFAGVGWEAPRLVAAMHDAADFSFDSMGQVHLDRWSAGRVALLGDAGYCPSPLTGLGTSLALVGAYVLAGELAAAHGDHRVAFARYEQIMRPYVTEGQKLPPGGISGFAPSSRLDIAVRTASMRWMTRWPLRPLIAAQFAKAGNITLPDYGQRVGV</sequence>
<dbReference type="PANTHER" id="PTHR46865">
    <property type="entry name" value="OXIDOREDUCTASE-RELATED"/>
    <property type="match status" value="1"/>
</dbReference>
<reference evidence="2 3" key="1">
    <citation type="submission" date="2022-03" db="EMBL/GenBank/DDBJ databases">
        <title>Pseudonocardia alaer sp. nov., a novel actinomycete isolated from reed forest soil.</title>
        <authorList>
            <person name="Wang L."/>
        </authorList>
    </citation>
    <scope>NUCLEOTIDE SEQUENCE [LARGE SCALE GENOMIC DNA]</scope>
    <source>
        <strain evidence="2 3">Y-16303</strain>
    </source>
</reference>
<keyword evidence="2" id="KW-0503">Monooxygenase</keyword>
<dbReference type="RefSeq" id="WP_241039317.1">
    <property type="nucleotide sequence ID" value="NZ_BAAAJF010000022.1"/>
</dbReference>
<dbReference type="InterPro" id="IPR051704">
    <property type="entry name" value="FAD_aromatic-hydroxylase"/>
</dbReference>
<keyword evidence="3" id="KW-1185">Reference proteome</keyword>
<dbReference type="InterPro" id="IPR036188">
    <property type="entry name" value="FAD/NAD-bd_sf"/>
</dbReference>
<dbReference type="Gene3D" id="3.30.9.10">
    <property type="entry name" value="D-Amino Acid Oxidase, subunit A, domain 2"/>
    <property type="match status" value="1"/>
</dbReference>
<proteinExistence type="predicted"/>
<dbReference type="SUPFAM" id="SSF51905">
    <property type="entry name" value="FAD/NAD(P)-binding domain"/>
    <property type="match status" value="1"/>
</dbReference>
<evidence type="ECO:0000313" key="2">
    <source>
        <dbReference type="EMBL" id="MCH6168678.1"/>
    </source>
</evidence>
<dbReference type="EMBL" id="JAKXMK010000020">
    <property type="protein sequence ID" value="MCH6168678.1"/>
    <property type="molecule type" value="Genomic_DNA"/>
</dbReference>
<dbReference type="Proteomes" id="UP001299970">
    <property type="component" value="Unassembled WGS sequence"/>
</dbReference>
<evidence type="ECO:0000259" key="1">
    <source>
        <dbReference type="Pfam" id="PF01494"/>
    </source>
</evidence>
<gene>
    <name evidence="2" type="ORF">MMF94_23545</name>
</gene>
<dbReference type="PANTHER" id="PTHR46865:SF2">
    <property type="entry name" value="MONOOXYGENASE"/>
    <property type="match status" value="1"/>
</dbReference>
<name>A0ABS9TJM3_9PSEU</name>
<dbReference type="InterPro" id="IPR002938">
    <property type="entry name" value="FAD-bd"/>
</dbReference>
<dbReference type="Gene3D" id="3.50.50.60">
    <property type="entry name" value="FAD/NAD(P)-binding domain"/>
    <property type="match status" value="1"/>
</dbReference>
<evidence type="ECO:0000313" key="3">
    <source>
        <dbReference type="Proteomes" id="UP001299970"/>
    </source>
</evidence>
<protein>
    <submittedName>
        <fullName evidence="2">FAD-dependent monooxygenase</fullName>
    </submittedName>
</protein>
<dbReference type="Pfam" id="PF01494">
    <property type="entry name" value="FAD_binding_3"/>
    <property type="match status" value="1"/>
</dbReference>
<comment type="caution">
    <text evidence="2">The sequence shown here is derived from an EMBL/GenBank/DDBJ whole genome shotgun (WGS) entry which is preliminary data.</text>
</comment>
<feature type="domain" description="FAD-binding" evidence="1">
    <location>
        <begin position="4"/>
        <end position="323"/>
    </location>
</feature>
<dbReference type="PRINTS" id="PR00420">
    <property type="entry name" value="RNGMNOXGNASE"/>
</dbReference>